<keyword evidence="1" id="KW-0418">Kinase</keyword>
<evidence type="ECO:0000259" key="2">
    <source>
        <dbReference type="Pfam" id="PF13581"/>
    </source>
</evidence>
<dbReference type="EMBL" id="BAAAQK010000001">
    <property type="protein sequence ID" value="GAA1829050.1"/>
    <property type="molecule type" value="Genomic_DNA"/>
</dbReference>
<proteinExistence type="predicted"/>
<dbReference type="Gene3D" id="3.30.565.10">
    <property type="entry name" value="Histidine kinase-like ATPase, C-terminal domain"/>
    <property type="match status" value="1"/>
</dbReference>
<protein>
    <recommendedName>
        <fullName evidence="2">Histidine kinase/HSP90-like ATPase domain-containing protein</fullName>
    </recommendedName>
</protein>
<dbReference type="SUPFAM" id="SSF55874">
    <property type="entry name" value="ATPase domain of HSP90 chaperone/DNA topoisomerase II/histidine kinase"/>
    <property type="match status" value="1"/>
</dbReference>
<dbReference type="PANTHER" id="PTHR35526:SF3">
    <property type="entry name" value="ANTI-SIGMA-F FACTOR RSBW"/>
    <property type="match status" value="1"/>
</dbReference>
<dbReference type="PANTHER" id="PTHR35526">
    <property type="entry name" value="ANTI-SIGMA-F FACTOR RSBW-RELATED"/>
    <property type="match status" value="1"/>
</dbReference>
<evidence type="ECO:0000313" key="4">
    <source>
        <dbReference type="Proteomes" id="UP001500449"/>
    </source>
</evidence>
<dbReference type="Proteomes" id="UP001500449">
    <property type="component" value="Unassembled WGS sequence"/>
</dbReference>
<evidence type="ECO:0000256" key="1">
    <source>
        <dbReference type="ARBA" id="ARBA00022527"/>
    </source>
</evidence>
<dbReference type="CDD" id="cd16936">
    <property type="entry name" value="HATPase_RsbW-like"/>
    <property type="match status" value="1"/>
</dbReference>
<keyword evidence="1" id="KW-0808">Transferase</keyword>
<sequence length="93" mass="9675">MTGEDLVMNAELVCTELATNAVEHGGGAGTVRIDVVEGDGLHVEVDDGEPAAALTIGRSRLGGFRGRGLQIVTAMADWGVVRRAEGKTVWATL</sequence>
<reference evidence="3 4" key="1">
    <citation type="journal article" date="2019" name="Int. J. Syst. Evol. Microbiol.">
        <title>The Global Catalogue of Microorganisms (GCM) 10K type strain sequencing project: providing services to taxonomists for standard genome sequencing and annotation.</title>
        <authorList>
            <consortium name="The Broad Institute Genomics Platform"/>
            <consortium name="The Broad Institute Genome Sequencing Center for Infectious Disease"/>
            <person name="Wu L."/>
            <person name="Ma J."/>
        </authorList>
    </citation>
    <scope>NUCLEOTIDE SEQUENCE [LARGE SCALE GENOMIC DNA]</scope>
    <source>
        <strain evidence="3 4">JCM 16009</strain>
    </source>
</reference>
<keyword evidence="4" id="KW-1185">Reference proteome</keyword>
<evidence type="ECO:0000313" key="3">
    <source>
        <dbReference type="EMBL" id="GAA1829050.1"/>
    </source>
</evidence>
<feature type="domain" description="Histidine kinase/HSP90-like ATPase" evidence="2">
    <location>
        <begin position="4"/>
        <end position="92"/>
    </location>
</feature>
<dbReference type="Pfam" id="PF13581">
    <property type="entry name" value="HATPase_c_2"/>
    <property type="match status" value="1"/>
</dbReference>
<gene>
    <name evidence="3" type="ORF">GCM10009836_03580</name>
</gene>
<dbReference type="InterPro" id="IPR003594">
    <property type="entry name" value="HATPase_dom"/>
</dbReference>
<organism evidence="3 4">
    <name type="scientific">Pseudonocardia ailaonensis</name>
    <dbReference type="NCBI Taxonomy" id="367279"/>
    <lineage>
        <taxon>Bacteria</taxon>
        <taxon>Bacillati</taxon>
        <taxon>Actinomycetota</taxon>
        <taxon>Actinomycetes</taxon>
        <taxon>Pseudonocardiales</taxon>
        <taxon>Pseudonocardiaceae</taxon>
        <taxon>Pseudonocardia</taxon>
    </lineage>
</organism>
<name>A0ABN2MJ86_9PSEU</name>
<dbReference type="InterPro" id="IPR036890">
    <property type="entry name" value="HATPase_C_sf"/>
</dbReference>
<dbReference type="InterPro" id="IPR050267">
    <property type="entry name" value="Anti-sigma-factor_SerPK"/>
</dbReference>
<comment type="caution">
    <text evidence="3">The sequence shown here is derived from an EMBL/GenBank/DDBJ whole genome shotgun (WGS) entry which is preliminary data.</text>
</comment>
<accession>A0ABN2MJ86</accession>
<keyword evidence="1" id="KW-0723">Serine/threonine-protein kinase</keyword>